<protein>
    <submittedName>
        <fullName evidence="2">Uncharacterized protein</fullName>
    </submittedName>
</protein>
<evidence type="ECO:0000313" key="3">
    <source>
        <dbReference type="Proteomes" id="UP000503441"/>
    </source>
</evidence>
<proteinExistence type="predicted"/>
<accession>A0ABX6JU53</accession>
<dbReference type="RefSeq" id="WP_166328730.1">
    <property type="nucleotide sequence ID" value="NZ_CP049933.1"/>
</dbReference>
<evidence type="ECO:0000256" key="1">
    <source>
        <dbReference type="SAM" id="MobiDB-lite"/>
    </source>
</evidence>
<dbReference type="EMBL" id="CP049933">
    <property type="protein sequence ID" value="QIM17815.1"/>
    <property type="molecule type" value="Genomic_DNA"/>
</dbReference>
<feature type="region of interest" description="Disordered" evidence="1">
    <location>
        <begin position="1"/>
        <end position="21"/>
    </location>
</feature>
<dbReference type="Proteomes" id="UP000503441">
    <property type="component" value="Chromosome"/>
</dbReference>
<reference evidence="2 3" key="1">
    <citation type="submission" date="2020-03" db="EMBL/GenBank/DDBJ databases">
        <title>Leucobacter sp. nov., isolated from beetles.</title>
        <authorList>
            <person name="Hyun D.-W."/>
            <person name="Bae J.-W."/>
        </authorList>
    </citation>
    <scope>NUCLEOTIDE SEQUENCE [LARGE SCALE GENOMIC DNA]</scope>
    <source>
        <strain evidence="2 3">HDW9A</strain>
    </source>
</reference>
<sequence length="76" mass="8059">MSQVPTGRERRRRAAKAERSPASLGLKLGFGGDVVSRNPSGGSDVCALGYRTENAQNRRETIGAAAFSVTEVTAQH</sequence>
<organism evidence="2 3">
    <name type="scientific">Leucobacter coleopterorum</name>
    <dbReference type="NCBI Taxonomy" id="2714933"/>
    <lineage>
        <taxon>Bacteria</taxon>
        <taxon>Bacillati</taxon>
        <taxon>Actinomycetota</taxon>
        <taxon>Actinomycetes</taxon>
        <taxon>Micrococcales</taxon>
        <taxon>Microbacteriaceae</taxon>
        <taxon>Leucobacter</taxon>
    </lineage>
</organism>
<evidence type="ECO:0000313" key="2">
    <source>
        <dbReference type="EMBL" id="QIM17815.1"/>
    </source>
</evidence>
<name>A0ABX6JU53_9MICO</name>
<keyword evidence="3" id="KW-1185">Reference proteome</keyword>
<gene>
    <name evidence="2" type="ORF">G7066_02325</name>
</gene>